<dbReference type="SUPFAM" id="SSF56784">
    <property type="entry name" value="HAD-like"/>
    <property type="match status" value="1"/>
</dbReference>
<dbReference type="Proteomes" id="UP000198896">
    <property type="component" value="Unassembled WGS sequence"/>
</dbReference>
<protein>
    <submittedName>
        <fullName evidence="3">5'-nucleotidase, lipoprotein e(P4) family</fullName>
    </submittedName>
</protein>
<dbReference type="AlphaFoldDB" id="A0A1I1Z9C0"/>
<keyword evidence="3" id="KW-0449">Lipoprotein</keyword>
<accession>A0A1I1Z9C0</accession>
<gene>
    <name evidence="3" type="ORF">SAMN05216245_103191</name>
</gene>
<dbReference type="Pfam" id="PF03767">
    <property type="entry name" value="Acid_phosphat_B"/>
    <property type="match status" value="1"/>
</dbReference>
<feature type="signal peptide" evidence="2">
    <location>
        <begin position="1"/>
        <end position="27"/>
    </location>
</feature>
<evidence type="ECO:0000313" key="4">
    <source>
        <dbReference type="Proteomes" id="UP000198896"/>
    </source>
</evidence>
<reference evidence="3 4" key="1">
    <citation type="submission" date="2016-10" db="EMBL/GenBank/DDBJ databases">
        <authorList>
            <person name="de Groot N.N."/>
        </authorList>
    </citation>
    <scope>NUCLEOTIDE SEQUENCE [LARGE SCALE GENOMIC DNA]</scope>
    <source>
        <strain evidence="3 4">DSM 9236</strain>
    </source>
</reference>
<dbReference type="PANTHER" id="PTHR31284:SF10">
    <property type="entry name" value="ACID PHOSPHATASE-LIKE PROTEIN"/>
    <property type="match status" value="1"/>
</dbReference>
<evidence type="ECO:0000313" key="3">
    <source>
        <dbReference type="EMBL" id="SFE28366.1"/>
    </source>
</evidence>
<dbReference type="InterPro" id="IPR036412">
    <property type="entry name" value="HAD-like_sf"/>
</dbReference>
<dbReference type="GO" id="GO:0009279">
    <property type="term" value="C:cell outer membrane"/>
    <property type="evidence" value="ECO:0007669"/>
    <property type="project" value="InterPro"/>
</dbReference>
<dbReference type="PANTHER" id="PTHR31284">
    <property type="entry name" value="ACID PHOSPHATASE-LIKE PROTEIN"/>
    <property type="match status" value="1"/>
</dbReference>
<proteinExistence type="predicted"/>
<dbReference type="EMBL" id="FONL01000003">
    <property type="protein sequence ID" value="SFE28366.1"/>
    <property type="molecule type" value="Genomic_DNA"/>
</dbReference>
<dbReference type="Gene3D" id="3.40.50.1000">
    <property type="entry name" value="HAD superfamily/HAD-like"/>
    <property type="match status" value="1"/>
</dbReference>
<dbReference type="OrthoDB" id="395856at2"/>
<sequence length="280" mass="31663">MKKLLVSALAATVLSFGIGSEVTVASAAEPQSVTKSNILTMAAVWKQTAAEYRALYYQGFNIAQKYVDEAVAKKKKKDKPLAVITDMDDTVVIHDRYWAHLIANGEEFFDDPVWDKYIPTNSLLPAPGALDFLNHCKEKGVEVFYVTSRDQGEGTYEMALGNLQALGFPYADKEHLTVLVDTSNKEPRQKEIAEKYNVIVKLGDSLNDFQRKYYIKKDFEERNLMTAMDKDLFGTKYIIMPNPTDGHWIAAIFGQSEPEDTEENRALWQKTATRNAWGEK</sequence>
<dbReference type="InterPro" id="IPR006423">
    <property type="entry name" value="Lipo_e_P4"/>
</dbReference>
<feature type="chain" id="PRO_5011727262" evidence="2">
    <location>
        <begin position="28"/>
        <end position="280"/>
    </location>
</feature>
<dbReference type="InterPro" id="IPR023214">
    <property type="entry name" value="HAD_sf"/>
</dbReference>
<name>A0A1I1Z9C0_9FIRM</name>
<evidence type="ECO:0000256" key="2">
    <source>
        <dbReference type="SAM" id="SignalP"/>
    </source>
</evidence>
<dbReference type="PIRSF" id="PIRSF019271">
    <property type="entry name" value="Acid_Ptase_C"/>
    <property type="match status" value="1"/>
</dbReference>
<organism evidence="3 4">
    <name type="scientific">Succiniclasticum ruminis DSM 9236</name>
    <dbReference type="NCBI Taxonomy" id="1123323"/>
    <lineage>
        <taxon>Bacteria</taxon>
        <taxon>Bacillati</taxon>
        <taxon>Bacillota</taxon>
        <taxon>Negativicutes</taxon>
        <taxon>Acidaminococcales</taxon>
        <taxon>Acidaminococcaceae</taxon>
        <taxon>Succiniclasticum</taxon>
    </lineage>
</organism>
<evidence type="ECO:0000256" key="1">
    <source>
        <dbReference type="ARBA" id="ARBA00022729"/>
    </source>
</evidence>
<keyword evidence="1 2" id="KW-0732">Signal</keyword>
<dbReference type="RefSeq" id="WP_093913058.1">
    <property type="nucleotide sequence ID" value="NZ_FONL01000003.1"/>
</dbReference>
<dbReference type="InterPro" id="IPR005519">
    <property type="entry name" value="Acid_phosphat_B-like"/>
</dbReference>
<dbReference type="STRING" id="1123323.SAMN05216245_103191"/>
<keyword evidence="4" id="KW-1185">Reference proteome</keyword>